<evidence type="ECO:0000256" key="8">
    <source>
        <dbReference type="PROSITE-ProRule" id="PRU00042"/>
    </source>
</evidence>
<feature type="domain" description="C2H2-type" evidence="10">
    <location>
        <begin position="244"/>
        <end position="271"/>
    </location>
</feature>
<evidence type="ECO:0000313" key="11">
    <source>
        <dbReference type="EMBL" id="KAK9973231.1"/>
    </source>
</evidence>
<keyword evidence="12" id="KW-1185">Reference proteome</keyword>
<keyword evidence="4" id="KW-0677">Repeat</keyword>
<dbReference type="FunFam" id="3.30.160.60:FF:001530">
    <property type="entry name" value="Zinc finger protein 268"/>
    <property type="match status" value="1"/>
</dbReference>
<dbReference type="Proteomes" id="UP001479290">
    <property type="component" value="Unassembled WGS sequence"/>
</dbReference>
<evidence type="ECO:0000259" key="10">
    <source>
        <dbReference type="PROSITE" id="PS50157"/>
    </source>
</evidence>
<evidence type="ECO:0000256" key="9">
    <source>
        <dbReference type="SAM" id="MobiDB-lite"/>
    </source>
</evidence>
<keyword evidence="3" id="KW-0479">Metal-binding</keyword>
<evidence type="ECO:0000256" key="7">
    <source>
        <dbReference type="ARBA" id="ARBA00023242"/>
    </source>
</evidence>
<dbReference type="SMART" id="SM00355">
    <property type="entry name" value="ZnF_C2H2"/>
    <property type="match status" value="4"/>
</dbReference>
<dbReference type="GO" id="GO:0005634">
    <property type="term" value="C:nucleus"/>
    <property type="evidence" value="ECO:0007669"/>
    <property type="project" value="UniProtKB-SubCell"/>
</dbReference>
<dbReference type="FunFam" id="3.30.160.60:FF:000624">
    <property type="entry name" value="zinc finger protein 697"/>
    <property type="match status" value="1"/>
</dbReference>
<dbReference type="PROSITE" id="PS50157">
    <property type="entry name" value="ZINC_FINGER_C2H2_2"/>
    <property type="match status" value="4"/>
</dbReference>
<evidence type="ECO:0000256" key="5">
    <source>
        <dbReference type="ARBA" id="ARBA00022771"/>
    </source>
</evidence>
<dbReference type="PANTHER" id="PTHR23226:SF416">
    <property type="entry name" value="FI01424P"/>
    <property type="match status" value="1"/>
</dbReference>
<comment type="similarity">
    <text evidence="2">Belongs to the krueppel C2H2-type zinc-finger protein family.</text>
</comment>
<dbReference type="Pfam" id="PF00096">
    <property type="entry name" value="zf-C2H2"/>
    <property type="match status" value="4"/>
</dbReference>
<reference evidence="11 12" key="1">
    <citation type="submission" date="2024-05" db="EMBL/GenBank/DDBJ databases">
        <title>A high-quality chromosomal-level genome assembly of Topmouth culter (Culter alburnus).</title>
        <authorList>
            <person name="Zhao H."/>
        </authorList>
    </citation>
    <scope>NUCLEOTIDE SEQUENCE [LARGE SCALE GENOMIC DNA]</scope>
    <source>
        <strain evidence="11">CATC2023</strain>
        <tissue evidence="11">Muscle</tissue>
    </source>
</reference>
<evidence type="ECO:0000256" key="6">
    <source>
        <dbReference type="ARBA" id="ARBA00022833"/>
    </source>
</evidence>
<dbReference type="GO" id="GO:0008270">
    <property type="term" value="F:zinc ion binding"/>
    <property type="evidence" value="ECO:0007669"/>
    <property type="project" value="UniProtKB-KW"/>
</dbReference>
<dbReference type="Gene3D" id="3.30.160.60">
    <property type="entry name" value="Classic Zinc Finger"/>
    <property type="match status" value="3"/>
</dbReference>
<dbReference type="SUPFAM" id="SSF57667">
    <property type="entry name" value="beta-beta-alpha zinc fingers"/>
    <property type="match status" value="2"/>
</dbReference>
<dbReference type="PANTHER" id="PTHR23226">
    <property type="entry name" value="ZINC FINGER AND SCAN DOMAIN-CONTAINING"/>
    <property type="match status" value="1"/>
</dbReference>
<dbReference type="EMBL" id="JAWDJR010000006">
    <property type="protein sequence ID" value="KAK9973231.1"/>
    <property type="molecule type" value="Genomic_DNA"/>
</dbReference>
<feature type="region of interest" description="Disordered" evidence="9">
    <location>
        <begin position="76"/>
        <end position="125"/>
    </location>
</feature>
<dbReference type="PROSITE" id="PS00028">
    <property type="entry name" value="ZINC_FINGER_C2H2_1"/>
    <property type="match status" value="4"/>
</dbReference>
<keyword evidence="7" id="KW-0539">Nucleus</keyword>
<evidence type="ECO:0000256" key="3">
    <source>
        <dbReference type="ARBA" id="ARBA00022723"/>
    </source>
</evidence>
<dbReference type="InterPro" id="IPR013087">
    <property type="entry name" value="Znf_C2H2_type"/>
</dbReference>
<comment type="caution">
    <text evidence="11">The sequence shown here is derived from an EMBL/GenBank/DDBJ whole genome shotgun (WGS) entry which is preliminary data.</text>
</comment>
<evidence type="ECO:0000313" key="12">
    <source>
        <dbReference type="Proteomes" id="UP001479290"/>
    </source>
</evidence>
<dbReference type="GO" id="GO:0000981">
    <property type="term" value="F:DNA-binding transcription factor activity, RNA polymerase II-specific"/>
    <property type="evidence" value="ECO:0007669"/>
    <property type="project" value="TreeGrafter"/>
</dbReference>
<evidence type="ECO:0000256" key="4">
    <source>
        <dbReference type="ARBA" id="ARBA00022737"/>
    </source>
</evidence>
<evidence type="ECO:0000256" key="1">
    <source>
        <dbReference type="ARBA" id="ARBA00004123"/>
    </source>
</evidence>
<organism evidence="11 12">
    <name type="scientific">Culter alburnus</name>
    <name type="common">Topmouth culter</name>
    <dbReference type="NCBI Taxonomy" id="194366"/>
    <lineage>
        <taxon>Eukaryota</taxon>
        <taxon>Metazoa</taxon>
        <taxon>Chordata</taxon>
        <taxon>Craniata</taxon>
        <taxon>Vertebrata</taxon>
        <taxon>Euteleostomi</taxon>
        <taxon>Actinopterygii</taxon>
        <taxon>Neopterygii</taxon>
        <taxon>Teleostei</taxon>
        <taxon>Ostariophysi</taxon>
        <taxon>Cypriniformes</taxon>
        <taxon>Xenocyprididae</taxon>
        <taxon>Xenocypridinae</taxon>
        <taxon>Culter</taxon>
    </lineage>
</organism>
<accession>A0AAW2AHR3</accession>
<dbReference type="AlphaFoldDB" id="A0AAW2AHR3"/>
<feature type="domain" description="C2H2-type" evidence="10">
    <location>
        <begin position="272"/>
        <end position="294"/>
    </location>
</feature>
<evidence type="ECO:0000256" key="2">
    <source>
        <dbReference type="ARBA" id="ARBA00006991"/>
    </source>
</evidence>
<keyword evidence="5 8" id="KW-0863">Zinc-finger</keyword>
<comment type="subcellular location">
    <subcellularLocation>
        <location evidence="1">Nucleus</location>
    </subcellularLocation>
</comment>
<feature type="compositionally biased region" description="Basic and acidic residues" evidence="9">
    <location>
        <begin position="80"/>
        <end position="105"/>
    </location>
</feature>
<feature type="domain" description="C2H2-type" evidence="10">
    <location>
        <begin position="216"/>
        <end position="243"/>
    </location>
</feature>
<name>A0AAW2AHR3_CULAL</name>
<feature type="domain" description="C2H2-type" evidence="10">
    <location>
        <begin position="300"/>
        <end position="327"/>
    </location>
</feature>
<dbReference type="InterPro" id="IPR036236">
    <property type="entry name" value="Znf_C2H2_sf"/>
</dbReference>
<sequence length="330" mass="37177">MNDLWNSAAFLTDNAYISKRSIRKILINKRHYLPREESNITNTMKMSLNIQSEEDISASTSCDERKNNKTRIQEMISKNSRNESTCHLHEKSSEQSSGKERRVDEADMEAVSGSNPNSQLNHERSEVTSIKVKQEVDITTSCELAAIPRAQPEAMLAECELEGNVADGPKSSQKQVLKNQVVFATIRKRGIEGDTENRPYNRMTEHRKIHSGVRPYTCSICSKAFTKSSNLAEHLTVHSGVRPHKCSECGVAFAMASRLVRHQRIHVAVRSYRCQGCDMSFGHLAALKRHEKQHGEGMIFVCGLCSKSFPQDSLLTEHMHSHVDAKTRVP</sequence>
<proteinExistence type="inferred from homology"/>
<gene>
    <name evidence="11" type="ORF">ABG768_023972</name>
</gene>
<dbReference type="GO" id="GO:0000978">
    <property type="term" value="F:RNA polymerase II cis-regulatory region sequence-specific DNA binding"/>
    <property type="evidence" value="ECO:0007669"/>
    <property type="project" value="TreeGrafter"/>
</dbReference>
<keyword evidence="6" id="KW-0862">Zinc</keyword>
<protein>
    <recommendedName>
        <fullName evidence="10">C2H2-type domain-containing protein</fullName>
    </recommendedName>
</protein>